<organism evidence="4 5">
    <name type="scientific">Acanthosepion pharaonis</name>
    <name type="common">Pharaoh cuttlefish</name>
    <name type="synonym">Sepia pharaonis</name>
    <dbReference type="NCBI Taxonomy" id="158019"/>
    <lineage>
        <taxon>Eukaryota</taxon>
        <taxon>Metazoa</taxon>
        <taxon>Spiralia</taxon>
        <taxon>Lophotrochozoa</taxon>
        <taxon>Mollusca</taxon>
        <taxon>Cephalopoda</taxon>
        <taxon>Coleoidea</taxon>
        <taxon>Decapodiformes</taxon>
        <taxon>Sepiida</taxon>
        <taxon>Sepiina</taxon>
        <taxon>Sepiidae</taxon>
        <taxon>Acanthosepion</taxon>
    </lineage>
</organism>
<feature type="transmembrane region" description="Helical" evidence="2">
    <location>
        <begin position="234"/>
        <end position="260"/>
    </location>
</feature>
<keyword evidence="2" id="KW-0812">Transmembrane</keyword>
<evidence type="ECO:0000256" key="1">
    <source>
        <dbReference type="SAM" id="MobiDB-lite"/>
    </source>
</evidence>
<evidence type="ECO:0000313" key="4">
    <source>
        <dbReference type="EMBL" id="CAE1307338.1"/>
    </source>
</evidence>
<comment type="caution">
    <text evidence="4">The sequence shown here is derived from an EMBL/GenBank/DDBJ whole genome shotgun (WGS) entry which is preliminary data.</text>
</comment>
<sequence length="321" mass="35804">MACIDINEELIKQEHNSPKAALWLEKGKDRYQVCELSQGWRQQPLNLFFEKKLNVRLFVVGNASIYIYGYRLKSTEEEDCLSAEDEDYSSPAPNNNSPLGKYCHIIDTTCYTISDDDGSSLASASSFASSNSNSKCGYTTESTPRSVSLGSSTSNESPACLNVSYRPCCCVFFQEEDVTFACFPFSLQYNYHNADQCVCVAITLQRPPDHHPTAKVTNITTYTRKRINKHPASILLGLQQSVCSYLSIYLSIYLSVHIYLPRSVHLSLSLSFSLSFSLSLSISLSICLSVCLFVSLFISIYQSIYLSICLSVCSYLSVCVI</sequence>
<keyword evidence="2" id="KW-0472">Membrane</keyword>
<dbReference type="AlphaFoldDB" id="A0A812DVP2"/>
<keyword evidence="5" id="KW-1185">Reference proteome</keyword>
<feature type="transmembrane region" description="Helical" evidence="2">
    <location>
        <begin position="280"/>
        <end position="301"/>
    </location>
</feature>
<dbReference type="EMBL" id="CAHIKZ030004111">
    <property type="protein sequence ID" value="CAE1307338.1"/>
    <property type="molecule type" value="Genomic_DNA"/>
</dbReference>
<proteinExistence type="predicted"/>
<protein>
    <recommendedName>
        <fullName evidence="3">Nucleoplasmin-like domain-containing protein</fullName>
    </recommendedName>
</protein>
<evidence type="ECO:0000259" key="3">
    <source>
        <dbReference type="Pfam" id="PF17800"/>
    </source>
</evidence>
<name>A0A812DVP2_ACAPH</name>
<dbReference type="InterPro" id="IPR041232">
    <property type="entry name" value="NPL"/>
</dbReference>
<evidence type="ECO:0000313" key="5">
    <source>
        <dbReference type="Proteomes" id="UP000597762"/>
    </source>
</evidence>
<gene>
    <name evidence="4" type="ORF">SPHA_59397</name>
</gene>
<keyword evidence="2" id="KW-1133">Transmembrane helix</keyword>
<dbReference type="Pfam" id="PF17800">
    <property type="entry name" value="NPL"/>
    <property type="match status" value="1"/>
</dbReference>
<reference evidence="4" key="1">
    <citation type="submission" date="2021-01" db="EMBL/GenBank/DDBJ databases">
        <authorList>
            <person name="Li R."/>
            <person name="Bekaert M."/>
        </authorList>
    </citation>
    <scope>NUCLEOTIDE SEQUENCE</scope>
    <source>
        <strain evidence="4">Farmed</strain>
    </source>
</reference>
<dbReference type="Gene3D" id="2.60.120.340">
    <property type="entry name" value="Nucleoplasmin core domain"/>
    <property type="match status" value="1"/>
</dbReference>
<evidence type="ECO:0000256" key="2">
    <source>
        <dbReference type="SAM" id="Phobius"/>
    </source>
</evidence>
<feature type="compositionally biased region" description="Polar residues" evidence="1">
    <location>
        <begin position="135"/>
        <end position="153"/>
    </location>
</feature>
<accession>A0A812DVP2</accession>
<feature type="region of interest" description="Disordered" evidence="1">
    <location>
        <begin position="129"/>
        <end position="153"/>
    </location>
</feature>
<feature type="domain" description="Nucleoplasmin-like" evidence="3">
    <location>
        <begin position="13"/>
        <end position="71"/>
    </location>
</feature>
<dbReference type="Proteomes" id="UP000597762">
    <property type="component" value="Unassembled WGS sequence"/>
</dbReference>